<dbReference type="PANTHER" id="PTHR37422:SF13">
    <property type="entry name" value="LIPOPOLYSACCHARIDE BIOSYNTHESIS PROTEIN PA4999-RELATED"/>
    <property type="match status" value="1"/>
</dbReference>
<keyword evidence="3 5" id="KW-1133">Transmembrane helix</keyword>
<keyword evidence="4 5" id="KW-0472">Membrane</keyword>
<dbReference type="RefSeq" id="WP_115591487.1">
    <property type="nucleotide sequence ID" value="NZ_QRHA01000001.1"/>
</dbReference>
<proteinExistence type="predicted"/>
<evidence type="ECO:0000256" key="5">
    <source>
        <dbReference type="SAM" id="Phobius"/>
    </source>
</evidence>
<feature type="transmembrane region" description="Helical" evidence="5">
    <location>
        <begin position="211"/>
        <end position="239"/>
    </location>
</feature>
<feature type="transmembrane region" description="Helical" evidence="5">
    <location>
        <begin position="372"/>
        <end position="392"/>
    </location>
</feature>
<evidence type="ECO:0000313" key="7">
    <source>
        <dbReference type="EMBL" id="RDV29197.1"/>
    </source>
</evidence>
<dbReference type="Pfam" id="PF04932">
    <property type="entry name" value="Wzy_C"/>
    <property type="match status" value="1"/>
</dbReference>
<feature type="transmembrane region" description="Helical" evidence="5">
    <location>
        <begin position="82"/>
        <end position="101"/>
    </location>
</feature>
<dbReference type="InterPro" id="IPR007016">
    <property type="entry name" value="O-antigen_ligase-rel_domated"/>
</dbReference>
<feature type="domain" description="O-antigen ligase-related" evidence="6">
    <location>
        <begin position="212"/>
        <end position="348"/>
    </location>
</feature>
<name>A0A3D8MEE5_9ALTE</name>
<feature type="transmembrane region" description="Helical" evidence="5">
    <location>
        <begin position="181"/>
        <end position="199"/>
    </location>
</feature>
<dbReference type="Proteomes" id="UP000256561">
    <property type="component" value="Unassembled WGS sequence"/>
</dbReference>
<accession>A0A3D8MEE5</accession>
<dbReference type="PANTHER" id="PTHR37422">
    <property type="entry name" value="TEICHURONIC ACID BIOSYNTHESIS PROTEIN TUAE"/>
    <property type="match status" value="1"/>
</dbReference>
<feature type="transmembrane region" description="Helical" evidence="5">
    <location>
        <begin position="107"/>
        <end position="126"/>
    </location>
</feature>
<dbReference type="OrthoDB" id="9768226at2"/>
<evidence type="ECO:0000256" key="1">
    <source>
        <dbReference type="ARBA" id="ARBA00004141"/>
    </source>
</evidence>
<dbReference type="AlphaFoldDB" id="A0A3D8MEE5"/>
<comment type="subcellular location">
    <subcellularLocation>
        <location evidence="1">Membrane</location>
        <topology evidence="1">Multi-pass membrane protein</topology>
    </subcellularLocation>
</comment>
<dbReference type="GO" id="GO:0016020">
    <property type="term" value="C:membrane"/>
    <property type="evidence" value="ECO:0007669"/>
    <property type="project" value="UniProtKB-SubCell"/>
</dbReference>
<feature type="transmembrane region" description="Helical" evidence="5">
    <location>
        <begin position="39"/>
        <end position="62"/>
    </location>
</feature>
<keyword evidence="8" id="KW-1185">Reference proteome</keyword>
<evidence type="ECO:0000313" key="8">
    <source>
        <dbReference type="Proteomes" id="UP000256561"/>
    </source>
</evidence>
<evidence type="ECO:0000256" key="4">
    <source>
        <dbReference type="ARBA" id="ARBA00023136"/>
    </source>
</evidence>
<dbReference type="EMBL" id="QRHA01000001">
    <property type="protein sequence ID" value="RDV29197.1"/>
    <property type="molecule type" value="Genomic_DNA"/>
</dbReference>
<protein>
    <recommendedName>
        <fullName evidence="6">O-antigen ligase-related domain-containing protein</fullName>
    </recommendedName>
</protein>
<evidence type="ECO:0000259" key="6">
    <source>
        <dbReference type="Pfam" id="PF04932"/>
    </source>
</evidence>
<comment type="caution">
    <text evidence="7">The sequence shown here is derived from an EMBL/GenBank/DDBJ whole genome shotgun (WGS) entry which is preliminary data.</text>
</comment>
<keyword evidence="2 5" id="KW-0812">Transmembrane</keyword>
<evidence type="ECO:0000256" key="2">
    <source>
        <dbReference type="ARBA" id="ARBA00022692"/>
    </source>
</evidence>
<feature type="transmembrane region" description="Helical" evidence="5">
    <location>
        <begin position="332"/>
        <end position="352"/>
    </location>
</feature>
<organism evidence="7 8">
    <name type="scientific">Alteromonas aestuariivivens</name>
    <dbReference type="NCBI Taxonomy" id="1938339"/>
    <lineage>
        <taxon>Bacteria</taxon>
        <taxon>Pseudomonadati</taxon>
        <taxon>Pseudomonadota</taxon>
        <taxon>Gammaproteobacteria</taxon>
        <taxon>Alteromonadales</taxon>
        <taxon>Alteromonadaceae</taxon>
        <taxon>Alteromonas/Salinimonas group</taxon>
        <taxon>Alteromonas</taxon>
    </lineage>
</organism>
<evidence type="ECO:0000256" key="3">
    <source>
        <dbReference type="ARBA" id="ARBA00022989"/>
    </source>
</evidence>
<feature type="transmembrane region" description="Helical" evidence="5">
    <location>
        <begin position="246"/>
        <end position="264"/>
    </location>
</feature>
<gene>
    <name evidence="7" type="ORF">DXV75_01680</name>
</gene>
<dbReference type="InterPro" id="IPR051533">
    <property type="entry name" value="WaaL-like"/>
</dbReference>
<reference evidence="8" key="1">
    <citation type="submission" date="2018-08" db="EMBL/GenBank/DDBJ databases">
        <authorList>
            <person name="Zhang J."/>
            <person name="Du Z.-J."/>
        </authorList>
    </citation>
    <scope>NUCLEOTIDE SEQUENCE [LARGE SCALE GENOMIC DNA]</scope>
    <source>
        <strain evidence="8">KCTC 52655</strain>
    </source>
</reference>
<sequence length="428" mass="47634">MVKLITILAMLAAMLSLLSLPWLAPGLYALYSILQPQFVWFWSFEGLPAFKFFAGLVLLSWLIQAFKSNIDFSIYKLPVNKALMLLALMVNLSHWFAPYPGGIPADLFQELFNTIILLYFACLPLLTNERALKFLGFSFLLSGAYYGFDANLAYFTGDWSHFQSGRLTGPSKGAYNDNNKFAVLFVVCVPYVLLGFFHFKNIVIKATMVLALGLIMHSILMTGSRGALLALGVAVLLCARTVKSKFFTYSIIAGFLVVVIYQGGNVLSRSQEMVTNSSASTQEPINPRIVSWLVGKDLILNHPILGVGLHRFKIASDIEYPGRSPHVAHNTLITFAAGSGILSGILYLYIFVCAFRMHRHTQNSSKDETIRYYSNAAFIGMAGYFVGALFLDMLVFEPFYYLLMCLCICYFNTIRHSAGTSQEPLAAT</sequence>